<keyword evidence="1" id="KW-0472">Membrane</keyword>
<evidence type="ECO:0000256" key="1">
    <source>
        <dbReference type="SAM" id="Phobius"/>
    </source>
</evidence>
<dbReference type="EMBL" id="FPAT01000006">
    <property type="protein sequence ID" value="SFT71328.1"/>
    <property type="molecule type" value="Genomic_DNA"/>
</dbReference>
<keyword evidence="3" id="KW-1185">Reference proteome</keyword>
<feature type="transmembrane region" description="Helical" evidence="1">
    <location>
        <begin position="20"/>
        <end position="46"/>
    </location>
</feature>
<reference evidence="3" key="1">
    <citation type="submission" date="2016-10" db="EMBL/GenBank/DDBJ databases">
        <authorList>
            <person name="Varghese N."/>
            <person name="Submissions S."/>
        </authorList>
    </citation>
    <scope>NUCLEOTIDE SEQUENCE [LARGE SCALE GENOMIC DNA]</scope>
    <source>
        <strain evidence="3">DSM 45501</strain>
    </source>
</reference>
<dbReference type="STRING" id="995060.SAMN04487904_106140"/>
<feature type="transmembrane region" description="Helical" evidence="1">
    <location>
        <begin position="116"/>
        <end position="137"/>
    </location>
</feature>
<name>A0A1I7A8U4_9ACTN</name>
<keyword evidence="1" id="KW-0812">Transmembrane</keyword>
<feature type="transmembrane region" description="Helical" evidence="1">
    <location>
        <begin position="52"/>
        <end position="73"/>
    </location>
</feature>
<accession>A0A1I7A8U4</accession>
<sequence length="143" mass="14473">MSTTTPVPTRLVTGALSGAAAGIGGGIVFGILMAMMGMLTMIAGLVGASGPVIGLVVHLVISAGIGAGFGVLAPHARLWHLFGYGLLYGLAWWVLGPLVLMPAVLGMPILQLGATALPSLLGHLLYGAVTALVLYGIRHRTAH</sequence>
<feature type="transmembrane region" description="Helical" evidence="1">
    <location>
        <begin position="85"/>
        <end position="110"/>
    </location>
</feature>
<proteinExistence type="predicted"/>
<dbReference type="RefSeq" id="WP_092978081.1">
    <property type="nucleotide sequence ID" value="NZ_FPAT01000006.1"/>
</dbReference>
<dbReference type="AlphaFoldDB" id="A0A1I7A8U4"/>
<evidence type="ECO:0000313" key="2">
    <source>
        <dbReference type="EMBL" id="SFT71328.1"/>
    </source>
</evidence>
<keyword evidence="1" id="KW-1133">Transmembrane helix</keyword>
<dbReference type="Proteomes" id="UP000199165">
    <property type="component" value="Unassembled WGS sequence"/>
</dbReference>
<evidence type="ECO:0000313" key="3">
    <source>
        <dbReference type="Proteomes" id="UP000199165"/>
    </source>
</evidence>
<protein>
    <submittedName>
        <fullName evidence="2">Uncharacterized protein</fullName>
    </submittedName>
</protein>
<organism evidence="2 3">
    <name type="scientific">Actinopolyspora righensis</name>
    <dbReference type="NCBI Taxonomy" id="995060"/>
    <lineage>
        <taxon>Bacteria</taxon>
        <taxon>Bacillati</taxon>
        <taxon>Actinomycetota</taxon>
        <taxon>Actinomycetes</taxon>
        <taxon>Actinopolysporales</taxon>
        <taxon>Actinopolysporaceae</taxon>
        <taxon>Actinopolyspora</taxon>
        <taxon>Actinopolyspora alba group</taxon>
    </lineage>
</organism>
<gene>
    <name evidence="2" type="ORF">SAMN04487904_106140</name>
</gene>